<keyword evidence="2" id="KW-1133">Transmembrane helix</keyword>
<feature type="coiled-coil region" evidence="1">
    <location>
        <begin position="1132"/>
        <end position="1201"/>
    </location>
</feature>
<feature type="coiled-coil region" evidence="1">
    <location>
        <begin position="341"/>
        <end position="368"/>
    </location>
</feature>
<evidence type="ECO:0000256" key="1">
    <source>
        <dbReference type="SAM" id="Coils"/>
    </source>
</evidence>
<comment type="caution">
    <text evidence="3">The sequence shown here is derived from an EMBL/GenBank/DDBJ whole genome shotgun (WGS) entry which is preliminary data.</text>
</comment>
<evidence type="ECO:0000313" key="4">
    <source>
        <dbReference type="Proteomes" id="UP000663838"/>
    </source>
</evidence>
<proteinExistence type="predicted"/>
<feature type="coiled-coil region" evidence="1">
    <location>
        <begin position="943"/>
        <end position="1026"/>
    </location>
</feature>
<dbReference type="EMBL" id="CAJOBS010003597">
    <property type="protein sequence ID" value="CAF4860980.1"/>
    <property type="molecule type" value="Genomic_DNA"/>
</dbReference>
<protein>
    <submittedName>
        <fullName evidence="3">Uncharacterized protein</fullName>
    </submittedName>
</protein>
<feature type="coiled-coil region" evidence="1">
    <location>
        <begin position="550"/>
        <end position="584"/>
    </location>
</feature>
<keyword evidence="1" id="KW-0175">Coiled coil</keyword>
<name>A0A821SRT9_9BILA</name>
<gene>
    <name evidence="3" type="ORF">TOA249_LOCUS27690</name>
</gene>
<dbReference type="Proteomes" id="UP000663838">
    <property type="component" value="Unassembled WGS sequence"/>
</dbReference>
<sequence length="1332" mass="156689">MMASAFMETEESTVGSENARLAGLESQILNSQEIIVRLNRELDSALHRIATLESVCSETQNDLHEKRNRINRLTNEIDEREELNEHLKQELYEKDEKLNTLDDIVAQLKQHIKQEKKDKEERKIHENISCQQCLLLFNEFGKSSESISINDLHSQIIFDRQLSELIVGRLGDNNGSSNESPQVIFEQYHKNERVKFHDLLQKSLITENISDLIDSDDILFELLTHLNSLVRLKETLSSDSKELQNIRSLLQLTDINNDDLIKDLVNKRECIEYLRRKINNSHDFTDYELIKHVLHHYFDFQQQQDELKEYLHLDNDDNNELSYSRLLMDRCSEAVHVGTELHQRIQTLEQLNNQLDEHIKEKAERHKQIDEIVATFYNKSIDQDTNEVTQLNRIRSILQADADFRHELSAETSVTSNEDILRYIREYKSIYENYQPVTNENPNQDQDQQLRINELTRQVDELKEEMNQRKAQLTKITSLLELDTDNEKIIFDLIYSSLKSTTDFSHALSNQLSVKNDSISMLQRIHDYQSIINQLYSHENHWTDETSDELINKLKLMKNAENTIENLEQQLNESIQNEKQSQNDIKEIIEQFLPNIDKNEESNTKQIQHLLTSLVDFRQNLFDTTQLNRDEDILNLFQNYQEDHSNLQELLNQPIQEKQDVESQTTYDDDDDDFYNQIKKLLGIEVVHRSEDIINKIKELLQSPSKAQFDDLFSNDQKLRDLLNINDENLVESVLQLNGNLLQLQEQQERLIQNGNLMKASIEQRLNELGVPSDLSLEKRMEDLCAIVDRFSIEYSQLVSTDINGMNLIDILKHIRLVLVENNRLKTLIDQLDLDSSSNNLDYASKLQSYSAKVDNLCELIGDDNVNIDLAFVVYQKKIAHDQQIIKKMSDFKQQLLTRLSIDNEDKILDRLSEIERMDSDLKEKLKSHDCTNSTVTSLNVTISEQRSKILEHEETLEKLRTQRERMLNKMKEMKTNNEILVNQLKQTNETIDDFHRKEIDYKNQIEKIEQQLRSANNQIQVTSDECQTQQELQETMKLEIESIKNEMDTQRKLYESRCRQIVHEKNHLDKNQKETLEQKQIVENENKRLQIILQSIKDTLENVDDIDSIVDTILKLRQDHLRLTKELNLRNEDFHEENEKLLSNIQQQQIAINEYINMKDVLEKRLFDNDQQIMHFNKELQEKNNQYQRLQDDYQSYKEEYSTKIIDSQVAIIDVEPSPPSPTHHASIQQVAESNHCNIYDFEKSFSGSSSLHHIHFGDTYEECQNNYTTFTNTSHNSTIDTPTALFNLFGEMKSKLGITLTHRPRSSSAFFYYLCAVHFLTIYLLFIRRC</sequence>
<evidence type="ECO:0000256" key="2">
    <source>
        <dbReference type="SAM" id="Phobius"/>
    </source>
</evidence>
<keyword evidence="2" id="KW-0812">Transmembrane</keyword>
<feature type="transmembrane region" description="Helical" evidence="2">
    <location>
        <begin position="1312"/>
        <end position="1329"/>
    </location>
</feature>
<keyword evidence="2" id="KW-0472">Membrane</keyword>
<feature type="coiled-coil region" evidence="1">
    <location>
        <begin position="445"/>
        <end position="479"/>
    </location>
</feature>
<evidence type="ECO:0000313" key="3">
    <source>
        <dbReference type="EMBL" id="CAF4860980.1"/>
    </source>
</evidence>
<accession>A0A821SRT9</accession>
<reference evidence="3" key="1">
    <citation type="submission" date="2021-02" db="EMBL/GenBank/DDBJ databases">
        <authorList>
            <person name="Nowell W R."/>
        </authorList>
    </citation>
    <scope>NUCLEOTIDE SEQUENCE</scope>
</reference>
<feature type="coiled-coil region" evidence="1">
    <location>
        <begin position="21"/>
        <end position="118"/>
    </location>
</feature>
<organism evidence="3 4">
    <name type="scientific">Rotaria socialis</name>
    <dbReference type="NCBI Taxonomy" id="392032"/>
    <lineage>
        <taxon>Eukaryota</taxon>
        <taxon>Metazoa</taxon>
        <taxon>Spiralia</taxon>
        <taxon>Gnathifera</taxon>
        <taxon>Rotifera</taxon>
        <taxon>Eurotatoria</taxon>
        <taxon>Bdelloidea</taxon>
        <taxon>Philodinida</taxon>
        <taxon>Philodinidae</taxon>
        <taxon>Rotaria</taxon>
    </lineage>
</organism>